<dbReference type="SMART" id="SM00020">
    <property type="entry name" value="Tryp_SPc"/>
    <property type="match status" value="2"/>
</dbReference>
<keyword evidence="2" id="KW-0378">Hydrolase</keyword>
<keyword evidence="2" id="KW-0720">Serine protease</keyword>
<dbReference type="AlphaFoldDB" id="A0A9W3BDS7"/>
<dbReference type="SUPFAM" id="SSF50494">
    <property type="entry name" value="Trypsin-like serine proteases"/>
    <property type="match status" value="2"/>
</dbReference>
<evidence type="ECO:0000313" key="6">
    <source>
        <dbReference type="RefSeq" id="XP_055897595.1"/>
    </source>
</evidence>
<dbReference type="Pfam" id="PF00089">
    <property type="entry name" value="Trypsin"/>
    <property type="match status" value="2"/>
</dbReference>
<evidence type="ECO:0000259" key="4">
    <source>
        <dbReference type="PROSITE" id="PS50240"/>
    </source>
</evidence>
<dbReference type="GeneID" id="129928237"/>
<keyword evidence="1" id="KW-1015">Disulfide bond</keyword>
<dbReference type="GO" id="GO:0006508">
    <property type="term" value="P:proteolysis"/>
    <property type="evidence" value="ECO:0007669"/>
    <property type="project" value="UniProtKB-KW"/>
</dbReference>
<dbReference type="InterPro" id="IPR043504">
    <property type="entry name" value="Peptidase_S1_PA_chymotrypsin"/>
</dbReference>
<evidence type="ECO:0000256" key="2">
    <source>
        <dbReference type="RuleBase" id="RU363034"/>
    </source>
</evidence>
<dbReference type="InterPro" id="IPR033116">
    <property type="entry name" value="TRYPSIN_SER"/>
</dbReference>
<feature type="domain" description="Peptidase S1" evidence="4">
    <location>
        <begin position="270"/>
        <end position="512"/>
    </location>
</feature>
<dbReference type="Gene3D" id="2.40.10.10">
    <property type="entry name" value="Trypsin-like serine proteases"/>
    <property type="match status" value="2"/>
</dbReference>
<dbReference type="Proteomes" id="UP001165740">
    <property type="component" value="Chromosome 9"/>
</dbReference>
<evidence type="ECO:0000256" key="1">
    <source>
        <dbReference type="ARBA" id="ARBA00023157"/>
    </source>
</evidence>
<dbReference type="InterPro" id="IPR001314">
    <property type="entry name" value="Peptidase_S1A"/>
</dbReference>
<dbReference type="PANTHER" id="PTHR24250">
    <property type="entry name" value="CHYMOTRYPSIN-RELATED"/>
    <property type="match status" value="1"/>
</dbReference>
<evidence type="ECO:0000256" key="3">
    <source>
        <dbReference type="SAM" id="SignalP"/>
    </source>
</evidence>
<organism evidence="5 6">
    <name type="scientific">Biomphalaria glabrata</name>
    <name type="common">Bloodfluke planorb</name>
    <name type="synonym">Freshwater snail</name>
    <dbReference type="NCBI Taxonomy" id="6526"/>
    <lineage>
        <taxon>Eukaryota</taxon>
        <taxon>Metazoa</taxon>
        <taxon>Spiralia</taxon>
        <taxon>Lophotrochozoa</taxon>
        <taxon>Mollusca</taxon>
        <taxon>Gastropoda</taxon>
        <taxon>Heterobranchia</taxon>
        <taxon>Euthyneura</taxon>
        <taxon>Panpulmonata</taxon>
        <taxon>Hygrophila</taxon>
        <taxon>Lymnaeoidea</taxon>
        <taxon>Planorbidae</taxon>
        <taxon>Biomphalaria</taxon>
    </lineage>
</organism>
<dbReference type="RefSeq" id="XP_055897595.1">
    <property type="nucleotide sequence ID" value="XM_056041620.1"/>
</dbReference>
<dbReference type="OrthoDB" id="10012881at2759"/>
<dbReference type="InterPro" id="IPR001254">
    <property type="entry name" value="Trypsin_dom"/>
</dbReference>
<dbReference type="InterPro" id="IPR009003">
    <property type="entry name" value="Peptidase_S1_PA"/>
</dbReference>
<keyword evidence="5" id="KW-1185">Reference proteome</keyword>
<name>A0A9W3BDS7_BIOGL</name>
<evidence type="ECO:0000313" key="5">
    <source>
        <dbReference type="Proteomes" id="UP001165740"/>
    </source>
</evidence>
<proteinExistence type="predicted"/>
<feature type="chain" id="PRO_5040940283" evidence="3">
    <location>
        <begin position="20"/>
        <end position="512"/>
    </location>
</feature>
<gene>
    <name evidence="6" type="primary">LOC129928237</name>
</gene>
<dbReference type="FunFam" id="2.40.10.10:FF:000068">
    <property type="entry name" value="transmembrane protease serine 2"/>
    <property type="match status" value="2"/>
</dbReference>
<sequence length="512" mass="57517">MFRLIWTIFLIVFTVTNLGNKLNFNSIGKFRKRIVRGENAQLFEFPFQTELQIRKNGFWGNVCGGVLVTPIKVLTAAHCVVEKMAENARVSVGMLNIYGPPNEYEQTLSVSKINIHENYENRLIRYNPYDLAVLTLATPARLNKNVQPARFAENVEQYYGKRCMMSGWGLTNRDTGTRPNTLQKAQTTMVPNYACADELPEIKTALNDGMYICVYDWIFMVVSKHAGPCGGDSGGPLMCGPNFDQLVGILSLGVVNCTYINSIGKFRKRIVRGENAQLFEFPFQTELQIRNYGFWGNVCGGVLVTPNKVLTAAHCVVEKTAENARVSVGMLNIYGPPNEYEQTLSVSKIYIHENYENRLIRYNPYDLAVLTLATPARLNKNVQPARFAENVEQYYNTRCMMSGWGLTNSDTGTRPNTLQKAQTTMVPNYACANELPEIKTVFNDGMYICVYDWILSKFAGPCNGDSGSPLMCGPNFDQLVGILSLGVVNCTYQRPAMYVNLSVHHDWLSDKL</sequence>
<dbReference type="PROSITE" id="PS00135">
    <property type="entry name" value="TRYPSIN_SER"/>
    <property type="match status" value="1"/>
</dbReference>
<dbReference type="PROSITE" id="PS00134">
    <property type="entry name" value="TRYPSIN_HIS"/>
    <property type="match status" value="1"/>
</dbReference>
<accession>A0A9W3BDS7</accession>
<dbReference type="InterPro" id="IPR018114">
    <property type="entry name" value="TRYPSIN_HIS"/>
</dbReference>
<keyword evidence="2" id="KW-0645">Protease</keyword>
<dbReference type="OMA" id="RIYVHCN"/>
<dbReference type="PRINTS" id="PR00722">
    <property type="entry name" value="CHYMOTRYPSIN"/>
</dbReference>
<dbReference type="PROSITE" id="PS50240">
    <property type="entry name" value="TRYPSIN_DOM"/>
    <property type="match status" value="2"/>
</dbReference>
<dbReference type="CDD" id="cd00190">
    <property type="entry name" value="Tryp_SPc"/>
    <property type="match status" value="2"/>
</dbReference>
<dbReference type="PANTHER" id="PTHR24250:SF27">
    <property type="entry name" value="ELASTASE 2 LIKE"/>
    <property type="match status" value="1"/>
</dbReference>
<keyword evidence="3" id="KW-0732">Signal</keyword>
<dbReference type="GO" id="GO:0004252">
    <property type="term" value="F:serine-type endopeptidase activity"/>
    <property type="evidence" value="ECO:0007669"/>
    <property type="project" value="InterPro"/>
</dbReference>
<reference evidence="6" key="1">
    <citation type="submission" date="2025-08" db="UniProtKB">
        <authorList>
            <consortium name="RefSeq"/>
        </authorList>
    </citation>
    <scope>IDENTIFICATION</scope>
</reference>
<feature type="domain" description="Peptidase S1" evidence="4">
    <location>
        <begin position="34"/>
        <end position="268"/>
    </location>
</feature>
<protein>
    <submittedName>
        <fullName evidence="6">Brain-specific serine protease 4-like isoform X1</fullName>
    </submittedName>
</protein>
<feature type="signal peptide" evidence="3">
    <location>
        <begin position="1"/>
        <end position="19"/>
    </location>
</feature>